<keyword evidence="2" id="KW-1133">Transmembrane helix</keyword>
<dbReference type="PROSITE" id="PS50113">
    <property type="entry name" value="PAC"/>
    <property type="match status" value="1"/>
</dbReference>
<evidence type="ECO:0000313" key="6">
    <source>
        <dbReference type="EMBL" id="QOP42381.1"/>
    </source>
</evidence>
<dbReference type="SUPFAM" id="SSF55073">
    <property type="entry name" value="Nucleotide cyclase"/>
    <property type="match status" value="1"/>
</dbReference>
<evidence type="ECO:0000313" key="7">
    <source>
        <dbReference type="Proteomes" id="UP000593910"/>
    </source>
</evidence>
<dbReference type="Proteomes" id="UP000593910">
    <property type="component" value="Chromosome"/>
</dbReference>
<proteinExistence type="predicted"/>
<dbReference type="GO" id="GO:0003824">
    <property type="term" value="F:catalytic activity"/>
    <property type="evidence" value="ECO:0007669"/>
    <property type="project" value="UniProtKB-ARBA"/>
</dbReference>
<dbReference type="SMART" id="SM00091">
    <property type="entry name" value="PAS"/>
    <property type="match status" value="1"/>
</dbReference>
<dbReference type="InterPro" id="IPR000700">
    <property type="entry name" value="PAS-assoc_C"/>
</dbReference>
<dbReference type="PANTHER" id="PTHR46663:SF4">
    <property type="entry name" value="DIGUANYLATE CYCLASE DGCT-RELATED"/>
    <property type="match status" value="1"/>
</dbReference>
<dbReference type="InterPro" id="IPR013655">
    <property type="entry name" value="PAS_fold_3"/>
</dbReference>
<dbReference type="InterPro" id="IPR043128">
    <property type="entry name" value="Rev_trsase/Diguanyl_cyclase"/>
</dbReference>
<feature type="domain" description="PAS" evidence="3">
    <location>
        <begin position="203"/>
        <end position="254"/>
    </location>
</feature>
<dbReference type="NCBIfam" id="TIGR00254">
    <property type="entry name" value="GGDEF"/>
    <property type="match status" value="1"/>
</dbReference>
<dbReference type="InterPro" id="IPR029787">
    <property type="entry name" value="Nucleotide_cyclase"/>
</dbReference>
<dbReference type="Pfam" id="PF08447">
    <property type="entry name" value="PAS_3"/>
    <property type="match status" value="1"/>
</dbReference>
<dbReference type="KEGG" id="smax:FJR03_06960"/>
<dbReference type="CDD" id="cd01949">
    <property type="entry name" value="GGDEF"/>
    <property type="match status" value="1"/>
</dbReference>
<evidence type="ECO:0000256" key="1">
    <source>
        <dbReference type="SAM" id="Coils"/>
    </source>
</evidence>
<dbReference type="FunFam" id="3.30.70.270:FF:000001">
    <property type="entry name" value="Diguanylate cyclase domain protein"/>
    <property type="match status" value="1"/>
</dbReference>
<feature type="domain" description="PAC" evidence="4">
    <location>
        <begin position="257"/>
        <end position="309"/>
    </location>
</feature>
<gene>
    <name evidence="6" type="ORF">FJR03_06960</name>
</gene>
<dbReference type="Pfam" id="PF00990">
    <property type="entry name" value="GGDEF"/>
    <property type="match status" value="1"/>
</dbReference>
<keyword evidence="1" id="KW-0175">Coiled coil</keyword>
<keyword evidence="2" id="KW-0812">Transmembrane</keyword>
<feature type="transmembrane region" description="Helical" evidence="2">
    <location>
        <begin position="144"/>
        <end position="163"/>
    </location>
</feature>
<dbReference type="PANTHER" id="PTHR46663">
    <property type="entry name" value="DIGUANYLATE CYCLASE DGCT-RELATED"/>
    <property type="match status" value="1"/>
</dbReference>
<dbReference type="Gene3D" id="3.30.450.20">
    <property type="entry name" value="PAS domain"/>
    <property type="match status" value="1"/>
</dbReference>
<dbReference type="PROSITE" id="PS50112">
    <property type="entry name" value="PAS"/>
    <property type="match status" value="1"/>
</dbReference>
<dbReference type="Gene3D" id="3.30.70.270">
    <property type="match status" value="1"/>
</dbReference>
<dbReference type="CDD" id="cd00130">
    <property type="entry name" value="PAS"/>
    <property type="match status" value="1"/>
</dbReference>
<organism evidence="6 7">
    <name type="scientific">Sulfurimonas marina</name>
    <dbReference type="NCBI Taxonomy" id="2590551"/>
    <lineage>
        <taxon>Bacteria</taxon>
        <taxon>Pseudomonadati</taxon>
        <taxon>Campylobacterota</taxon>
        <taxon>Epsilonproteobacteria</taxon>
        <taxon>Campylobacterales</taxon>
        <taxon>Sulfurimonadaceae</taxon>
        <taxon>Sulfurimonas</taxon>
    </lineage>
</organism>
<evidence type="ECO:0000259" key="5">
    <source>
        <dbReference type="PROSITE" id="PS50887"/>
    </source>
</evidence>
<accession>A0A7M1AY42</accession>
<reference evidence="6 7" key="1">
    <citation type="submission" date="2019-06" db="EMBL/GenBank/DDBJ databases">
        <title>Sulfurimonas gotlandica sp. nov., a chemoautotrophic and psychrotolerant epsilonproteobacterium isolated from a pelagic redoxcline, and an emended description of the genus Sulfurimonas.</title>
        <authorList>
            <person name="Wang S."/>
            <person name="Jiang L."/>
            <person name="Shao Z."/>
        </authorList>
    </citation>
    <scope>NUCLEOTIDE SEQUENCE [LARGE SCALE GENOMIC DNA]</scope>
    <source>
        <strain evidence="6 7">B2</strain>
    </source>
</reference>
<dbReference type="NCBIfam" id="TIGR00229">
    <property type="entry name" value="sensory_box"/>
    <property type="match status" value="1"/>
</dbReference>
<name>A0A7M1AY42_9BACT</name>
<keyword evidence="7" id="KW-1185">Reference proteome</keyword>
<protein>
    <submittedName>
        <fullName evidence="6">Diguanylate cyclase</fullName>
    </submittedName>
</protein>
<evidence type="ECO:0000259" key="3">
    <source>
        <dbReference type="PROSITE" id="PS50112"/>
    </source>
</evidence>
<dbReference type="SMART" id="SM00086">
    <property type="entry name" value="PAC"/>
    <property type="match status" value="1"/>
</dbReference>
<dbReference type="SMART" id="SM00267">
    <property type="entry name" value="GGDEF"/>
    <property type="match status" value="1"/>
</dbReference>
<dbReference type="EMBL" id="CP041165">
    <property type="protein sequence ID" value="QOP42381.1"/>
    <property type="molecule type" value="Genomic_DNA"/>
</dbReference>
<evidence type="ECO:0000259" key="4">
    <source>
        <dbReference type="PROSITE" id="PS50113"/>
    </source>
</evidence>
<dbReference type="AlphaFoldDB" id="A0A7M1AY42"/>
<dbReference type="InterPro" id="IPR001610">
    <property type="entry name" value="PAC"/>
</dbReference>
<dbReference type="InterPro" id="IPR052163">
    <property type="entry name" value="DGC-Regulatory_Protein"/>
</dbReference>
<sequence length="472" mass="54618">MGIIDIFHGIMMPGKLFVWLHSTAVFFGGIFFMLVWMNQKKTSQKTYKLVPASAIVFALFFSLLSIVFSEYVPEMINSDKSFSRVSNWLNIVGGMGFFIASLKFVKEYINTQKLDEILFAGHCMLFGIAGVLFTSSLLWDMQWWLWHILRFSAYSVALYFLYLEFNKDIQLIENKNRELELADKKINQYLNILDKYVITSSTDLHGEISDVSEAFCKISGYSKEELIGQSHNIVRHPDMPSSIYKEVWKSLERGRTWQGEIKNRKKDGSAYWVDTNITPVYDEEGKKVGYTAVRQDITNKKRIEEISIRDGLTDIFNRRYFNEMFPKYINSAKRKNGLVSFLILDIDHFKEYNDTYGHQKGDDVLIKVAKTLKKSLKRGDDYCFRLGGEEFGILFSVETKEKADLFSNEIRGNIENLKIEHKHNSASRYITVSVGVVSRYASDISQVEKIYAEADKLLYEAKKNGRNKVISE</sequence>
<dbReference type="PROSITE" id="PS50887">
    <property type="entry name" value="GGDEF"/>
    <property type="match status" value="1"/>
</dbReference>
<feature type="transmembrane region" description="Helical" evidence="2">
    <location>
        <begin position="16"/>
        <end position="37"/>
    </location>
</feature>
<feature type="domain" description="GGDEF" evidence="5">
    <location>
        <begin position="337"/>
        <end position="472"/>
    </location>
</feature>
<evidence type="ECO:0000256" key="2">
    <source>
        <dbReference type="SAM" id="Phobius"/>
    </source>
</evidence>
<dbReference type="InterPro" id="IPR000014">
    <property type="entry name" value="PAS"/>
</dbReference>
<feature type="coiled-coil region" evidence="1">
    <location>
        <begin position="162"/>
        <end position="192"/>
    </location>
</feature>
<dbReference type="InterPro" id="IPR035965">
    <property type="entry name" value="PAS-like_dom_sf"/>
</dbReference>
<dbReference type="InterPro" id="IPR000160">
    <property type="entry name" value="GGDEF_dom"/>
</dbReference>
<feature type="transmembrane region" description="Helical" evidence="2">
    <location>
        <begin position="117"/>
        <end position="138"/>
    </location>
</feature>
<dbReference type="SUPFAM" id="SSF55785">
    <property type="entry name" value="PYP-like sensor domain (PAS domain)"/>
    <property type="match status" value="1"/>
</dbReference>
<feature type="transmembrane region" description="Helical" evidence="2">
    <location>
        <begin position="49"/>
        <end position="68"/>
    </location>
</feature>
<keyword evidence="2" id="KW-0472">Membrane</keyword>
<feature type="transmembrane region" description="Helical" evidence="2">
    <location>
        <begin position="88"/>
        <end position="105"/>
    </location>
</feature>